<dbReference type="CDD" id="cd04164">
    <property type="entry name" value="trmE"/>
    <property type="match status" value="1"/>
</dbReference>
<dbReference type="GO" id="GO:0030488">
    <property type="term" value="P:tRNA methylation"/>
    <property type="evidence" value="ECO:0007669"/>
    <property type="project" value="TreeGrafter"/>
</dbReference>
<dbReference type="EMBL" id="MU154538">
    <property type="protein sequence ID" value="KAF9498272.1"/>
    <property type="molecule type" value="Genomic_DNA"/>
</dbReference>
<keyword evidence="3" id="KW-0819">tRNA processing</keyword>
<dbReference type="CDD" id="cd14858">
    <property type="entry name" value="TrmE_N"/>
    <property type="match status" value="1"/>
</dbReference>
<evidence type="ECO:0000313" key="9">
    <source>
        <dbReference type="EMBL" id="KAF9498272.1"/>
    </source>
</evidence>
<dbReference type="InterPro" id="IPR027266">
    <property type="entry name" value="TrmE/GcvT-like"/>
</dbReference>
<dbReference type="Pfam" id="PF01926">
    <property type="entry name" value="MMR_HSR1"/>
    <property type="match status" value="1"/>
</dbReference>
<evidence type="ECO:0000313" key="10">
    <source>
        <dbReference type="Proteomes" id="UP000807025"/>
    </source>
</evidence>
<dbReference type="GO" id="GO:0005739">
    <property type="term" value="C:mitochondrion"/>
    <property type="evidence" value="ECO:0007669"/>
    <property type="project" value="UniProtKB-SubCell"/>
</dbReference>
<feature type="domain" description="G" evidence="6">
    <location>
        <begin position="266"/>
        <end position="357"/>
    </location>
</feature>
<dbReference type="AlphaFoldDB" id="A0A9P6A3C5"/>
<dbReference type="Gene3D" id="3.30.1360.120">
    <property type="entry name" value="Probable tRNA modification gtpase trme, domain 1"/>
    <property type="match status" value="1"/>
</dbReference>
<dbReference type="Pfam" id="PF12631">
    <property type="entry name" value="MnmE_helical"/>
    <property type="match status" value="1"/>
</dbReference>
<dbReference type="OrthoDB" id="188276at2759"/>
<evidence type="ECO:0000256" key="3">
    <source>
        <dbReference type="ARBA" id="ARBA00022694"/>
    </source>
</evidence>
<proteinExistence type="inferred from homology"/>
<dbReference type="InterPro" id="IPR006073">
    <property type="entry name" value="GTP-bd"/>
</dbReference>
<name>A0A9P6A3C5_PLEER</name>
<keyword evidence="4" id="KW-0547">Nucleotide-binding</keyword>
<evidence type="ECO:0000259" key="8">
    <source>
        <dbReference type="Pfam" id="PF12631"/>
    </source>
</evidence>
<dbReference type="PANTHER" id="PTHR42714">
    <property type="entry name" value="TRNA MODIFICATION GTPASE GTPBP3"/>
    <property type="match status" value="1"/>
</dbReference>
<sequence>MMLKTFRRQYPAATRNFFCASRIRGISTVTPSDAQRSTIFALSTPPGKAGVAVIRVSGPDALDVWKRVIRNARRRGDLGNGIYYHPEQRKMEKCKIVHPESGELLDDGLAVFFKGPKSFTTEDVVELHLHSGRAIISAVLSALATIKSCRPAEPGEFTRRAFLGGRMDLTQVEGLRDLLEAQTDTQRKLALRAAAGDMRVRFEELRTQIIHCLAMVEALIDFGEGEEIEEGVYEQAQIEARNLLQTINGHLNDSRRGEILRTGIRLAIFGPPNAGKSSLLNFLARREAAIVTPIPGTTRDVIELSLDIGGLPIIVADTAGLRKTEDLVESIGIERTKEAVQAADVSICVLSLPEMLNSAASPSKRKSLEATEHQSVPQIPSSVASLITQNTCFLLNKADLLDSTIMTTPLGVVSQLFERAIGKEANDEKMEATARWENVWAVSLQNGKGTEQFLQSFAKSLKQRYDISADDSVLNDSYMPLITHTRQRVHLESAARFIETFLSTPPEDVVLAAEELRYAAQAVGKISGLIDVEDVLDVVFKDFCIGK</sequence>
<dbReference type="GO" id="GO:0002098">
    <property type="term" value="P:tRNA wobble uridine modification"/>
    <property type="evidence" value="ECO:0007669"/>
    <property type="project" value="TreeGrafter"/>
</dbReference>
<dbReference type="SUPFAM" id="SSF52540">
    <property type="entry name" value="P-loop containing nucleoside triphosphate hydrolases"/>
    <property type="match status" value="1"/>
</dbReference>
<evidence type="ECO:0000259" key="7">
    <source>
        <dbReference type="Pfam" id="PF10396"/>
    </source>
</evidence>
<dbReference type="NCBIfam" id="NF003661">
    <property type="entry name" value="PRK05291.1-3"/>
    <property type="match status" value="1"/>
</dbReference>
<dbReference type="InterPro" id="IPR004520">
    <property type="entry name" value="GTPase_MnmE"/>
</dbReference>
<dbReference type="HAMAP" id="MF_00379">
    <property type="entry name" value="GTPase_MnmE"/>
    <property type="match status" value="1"/>
</dbReference>
<dbReference type="InterPro" id="IPR027368">
    <property type="entry name" value="MnmE_dom2"/>
</dbReference>
<gene>
    <name evidence="9" type="ORF">BDN71DRAFT_415949</name>
</gene>
<dbReference type="GO" id="GO:0005525">
    <property type="term" value="F:GTP binding"/>
    <property type="evidence" value="ECO:0007669"/>
    <property type="project" value="UniProtKB-KW"/>
</dbReference>
<dbReference type="Gene3D" id="3.40.50.300">
    <property type="entry name" value="P-loop containing nucleotide triphosphate hydrolases"/>
    <property type="match status" value="1"/>
</dbReference>
<comment type="similarity">
    <text evidence="2">Belongs to the TRAFAC class TrmE-Era-EngA-EngB-Septin-like GTPase superfamily. TrmE GTPase family.</text>
</comment>
<keyword evidence="10" id="KW-1185">Reference proteome</keyword>
<protein>
    <submittedName>
        <fullName evidence="9">tRNA modification GTPase TrmE</fullName>
    </submittedName>
</protein>
<dbReference type="NCBIfam" id="TIGR00231">
    <property type="entry name" value="small_GTP"/>
    <property type="match status" value="1"/>
</dbReference>
<dbReference type="PANTHER" id="PTHR42714:SF2">
    <property type="entry name" value="TRNA MODIFICATION GTPASE GTPBP3, MITOCHONDRIAL"/>
    <property type="match status" value="1"/>
</dbReference>
<dbReference type="GO" id="GO:0003924">
    <property type="term" value="F:GTPase activity"/>
    <property type="evidence" value="ECO:0007669"/>
    <property type="project" value="InterPro"/>
</dbReference>
<comment type="subcellular location">
    <subcellularLocation>
        <location evidence="1">Mitochondrion</location>
    </subcellularLocation>
</comment>
<feature type="domain" description="MnmE helical" evidence="8">
    <location>
        <begin position="169"/>
        <end position="544"/>
    </location>
</feature>
<dbReference type="InterPro" id="IPR025867">
    <property type="entry name" value="MnmE_helical"/>
</dbReference>
<keyword evidence="5" id="KW-0342">GTP-binding</keyword>
<dbReference type="FunFam" id="3.30.1360.120:FF:000007">
    <property type="entry name" value="tRNA modification GTPase GTPBP3, mitochondrial"/>
    <property type="match status" value="1"/>
</dbReference>
<evidence type="ECO:0000256" key="4">
    <source>
        <dbReference type="ARBA" id="ARBA00022741"/>
    </source>
</evidence>
<reference evidence="9" key="1">
    <citation type="submission" date="2020-11" db="EMBL/GenBank/DDBJ databases">
        <authorList>
            <consortium name="DOE Joint Genome Institute"/>
            <person name="Ahrendt S."/>
            <person name="Riley R."/>
            <person name="Andreopoulos W."/>
            <person name="Labutti K."/>
            <person name="Pangilinan J."/>
            <person name="Ruiz-Duenas F.J."/>
            <person name="Barrasa J.M."/>
            <person name="Sanchez-Garcia M."/>
            <person name="Camarero S."/>
            <person name="Miyauchi S."/>
            <person name="Serrano A."/>
            <person name="Linde D."/>
            <person name="Babiker R."/>
            <person name="Drula E."/>
            <person name="Ayuso-Fernandez I."/>
            <person name="Pacheco R."/>
            <person name="Padilla G."/>
            <person name="Ferreira P."/>
            <person name="Barriuso J."/>
            <person name="Kellner H."/>
            <person name="Castanera R."/>
            <person name="Alfaro M."/>
            <person name="Ramirez L."/>
            <person name="Pisabarro A.G."/>
            <person name="Kuo A."/>
            <person name="Tritt A."/>
            <person name="Lipzen A."/>
            <person name="He G."/>
            <person name="Yan M."/>
            <person name="Ng V."/>
            <person name="Cullen D."/>
            <person name="Martin F."/>
            <person name="Rosso M.-N."/>
            <person name="Henrissat B."/>
            <person name="Hibbett D."/>
            <person name="Martinez A.T."/>
            <person name="Grigoriev I.V."/>
        </authorList>
    </citation>
    <scope>NUCLEOTIDE SEQUENCE</scope>
    <source>
        <strain evidence="9">ATCC 90797</strain>
    </source>
</reference>
<evidence type="ECO:0000259" key="6">
    <source>
        <dbReference type="Pfam" id="PF01926"/>
    </source>
</evidence>
<dbReference type="InterPro" id="IPR018948">
    <property type="entry name" value="GTP-bd_TrmE_N"/>
</dbReference>
<feature type="domain" description="GTP-binding protein TrmE N-terminal" evidence="7">
    <location>
        <begin position="38"/>
        <end position="166"/>
    </location>
</feature>
<dbReference type="InterPro" id="IPR005225">
    <property type="entry name" value="Small_GTP-bd"/>
</dbReference>
<dbReference type="Proteomes" id="UP000807025">
    <property type="component" value="Unassembled WGS sequence"/>
</dbReference>
<organism evidence="9 10">
    <name type="scientific">Pleurotus eryngii</name>
    <name type="common">Boletus of the steppes</name>
    <dbReference type="NCBI Taxonomy" id="5323"/>
    <lineage>
        <taxon>Eukaryota</taxon>
        <taxon>Fungi</taxon>
        <taxon>Dikarya</taxon>
        <taxon>Basidiomycota</taxon>
        <taxon>Agaricomycotina</taxon>
        <taxon>Agaricomycetes</taxon>
        <taxon>Agaricomycetidae</taxon>
        <taxon>Agaricales</taxon>
        <taxon>Pleurotineae</taxon>
        <taxon>Pleurotaceae</taxon>
        <taxon>Pleurotus</taxon>
    </lineage>
</organism>
<evidence type="ECO:0000256" key="1">
    <source>
        <dbReference type="ARBA" id="ARBA00004173"/>
    </source>
</evidence>
<dbReference type="InterPro" id="IPR031168">
    <property type="entry name" value="G_TrmE"/>
</dbReference>
<dbReference type="Gene3D" id="1.20.120.430">
    <property type="entry name" value="tRNA modification GTPase MnmE domain 2"/>
    <property type="match status" value="1"/>
</dbReference>
<evidence type="ECO:0000256" key="2">
    <source>
        <dbReference type="ARBA" id="ARBA00011043"/>
    </source>
</evidence>
<dbReference type="Pfam" id="PF10396">
    <property type="entry name" value="TrmE_N"/>
    <property type="match status" value="1"/>
</dbReference>
<dbReference type="SUPFAM" id="SSF116878">
    <property type="entry name" value="TrmE connector domain"/>
    <property type="match status" value="1"/>
</dbReference>
<dbReference type="InterPro" id="IPR027417">
    <property type="entry name" value="P-loop_NTPase"/>
</dbReference>
<evidence type="ECO:0000256" key="5">
    <source>
        <dbReference type="ARBA" id="ARBA00023134"/>
    </source>
</evidence>
<comment type="caution">
    <text evidence="9">The sequence shown here is derived from an EMBL/GenBank/DDBJ whole genome shotgun (WGS) entry which is preliminary data.</text>
</comment>
<accession>A0A9P6A3C5</accession>